<dbReference type="STRING" id="617002.SAMN05660653_01930"/>
<dbReference type="Pfam" id="PF13704">
    <property type="entry name" value="Glyco_tranf_2_4"/>
    <property type="match status" value="1"/>
</dbReference>
<reference evidence="1 2" key="1">
    <citation type="submission" date="2016-10" db="EMBL/GenBank/DDBJ databases">
        <authorList>
            <person name="de Groot N.N."/>
        </authorList>
    </citation>
    <scope>NUCLEOTIDE SEQUENCE [LARGE SCALE GENOMIC DNA]</scope>
    <source>
        <strain evidence="1 2">ASO4-2</strain>
    </source>
</reference>
<dbReference type="EMBL" id="FMXO01000010">
    <property type="protein sequence ID" value="SDB40294.1"/>
    <property type="molecule type" value="Genomic_DNA"/>
</dbReference>
<dbReference type="GO" id="GO:0016740">
    <property type="term" value="F:transferase activity"/>
    <property type="evidence" value="ECO:0007669"/>
    <property type="project" value="UniProtKB-KW"/>
</dbReference>
<keyword evidence="1" id="KW-0808">Transferase</keyword>
<dbReference type="InterPro" id="IPR029044">
    <property type="entry name" value="Nucleotide-diphossugar_trans"/>
</dbReference>
<proteinExistence type="predicted"/>
<dbReference type="SUPFAM" id="SSF53448">
    <property type="entry name" value="Nucleotide-diphospho-sugar transferases"/>
    <property type="match status" value="1"/>
</dbReference>
<accession>A0A1G6D541</accession>
<evidence type="ECO:0000313" key="1">
    <source>
        <dbReference type="EMBL" id="SDB40294.1"/>
    </source>
</evidence>
<organism evidence="1 2">
    <name type="scientific">Desulfonatronum thiosulfatophilum</name>
    <dbReference type="NCBI Taxonomy" id="617002"/>
    <lineage>
        <taxon>Bacteria</taxon>
        <taxon>Pseudomonadati</taxon>
        <taxon>Thermodesulfobacteriota</taxon>
        <taxon>Desulfovibrionia</taxon>
        <taxon>Desulfovibrionales</taxon>
        <taxon>Desulfonatronaceae</taxon>
        <taxon>Desulfonatronum</taxon>
    </lineage>
</organism>
<keyword evidence="2" id="KW-1185">Reference proteome</keyword>
<dbReference type="Gene3D" id="3.90.550.10">
    <property type="entry name" value="Spore Coat Polysaccharide Biosynthesis Protein SpsA, Chain A"/>
    <property type="match status" value="1"/>
</dbReference>
<dbReference type="Proteomes" id="UP000198771">
    <property type="component" value="Unassembled WGS sequence"/>
</dbReference>
<name>A0A1G6D541_9BACT</name>
<protein>
    <submittedName>
        <fullName evidence="1">Glycosyltransferase involved in cell wall bisynthesis</fullName>
    </submittedName>
</protein>
<evidence type="ECO:0000313" key="2">
    <source>
        <dbReference type="Proteomes" id="UP000198771"/>
    </source>
</evidence>
<gene>
    <name evidence="1" type="ORF">SAMN05660653_01930</name>
</gene>
<dbReference type="OrthoDB" id="565316at2"/>
<sequence length="285" mass="32995">MKLVMTLLCRNEEDVVEANIAFHLHQGVDFVIATDNASVDGTTAILEKFQRQGRLHLIHESEHNHDQAVWVTRMARLAAVEYGADWVIENDADEFWVPAEGSLRHSLTSVPKGIDVLRVPRVNFLPRPNSHHLPFYERMTVRERVSRNRRGRPLPPKICHRAYPDVSVGDGNHKATRSGGLMPTTDQHPLEILHFPMRSYPQFLNKIRQGVEAAERNARLTPDICGNWRFLYREYYLRGRLFDYYQEHVLDDQAVAEGIREGRLVADERLLEWMREIDACQSDPL</sequence>
<dbReference type="RefSeq" id="WP_092120683.1">
    <property type="nucleotide sequence ID" value="NZ_FMXO01000010.1"/>
</dbReference>
<dbReference type="AlphaFoldDB" id="A0A1G6D541"/>